<dbReference type="EMBL" id="KV453869">
    <property type="protein sequence ID" value="ODV82994.1"/>
    <property type="molecule type" value="Genomic_DNA"/>
</dbReference>
<dbReference type="InterPro" id="IPR011009">
    <property type="entry name" value="Kinase-like_dom_sf"/>
</dbReference>
<feature type="compositionally biased region" description="Low complexity" evidence="9">
    <location>
        <begin position="312"/>
        <end position="331"/>
    </location>
</feature>
<protein>
    <recommendedName>
        <fullName evidence="1">non-specific serine/threonine protein kinase</fullName>
        <ecNumber evidence="1">2.7.11.1</ecNumber>
    </recommendedName>
</protein>
<evidence type="ECO:0000313" key="12">
    <source>
        <dbReference type="Proteomes" id="UP000094801"/>
    </source>
</evidence>
<dbReference type="AlphaFoldDB" id="A0A1E4SU12"/>
<evidence type="ECO:0000256" key="4">
    <source>
        <dbReference type="ARBA" id="ARBA00022741"/>
    </source>
</evidence>
<feature type="domain" description="Protein kinase" evidence="10">
    <location>
        <begin position="1"/>
        <end position="331"/>
    </location>
</feature>
<organism evidence="11 12">
    <name type="scientific">[Candida] arabinofermentans NRRL YB-2248</name>
    <dbReference type="NCBI Taxonomy" id="983967"/>
    <lineage>
        <taxon>Eukaryota</taxon>
        <taxon>Fungi</taxon>
        <taxon>Dikarya</taxon>
        <taxon>Ascomycota</taxon>
        <taxon>Saccharomycotina</taxon>
        <taxon>Pichiomycetes</taxon>
        <taxon>Pichiales</taxon>
        <taxon>Pichiaceae</taxon>
        <taxon>Ogataea</taxon>
        <taxon>Ogataea/Candida clade</taxon>
    </lineage>
</organism>
<feature type="region of interest" description="Disordered" evidence="9">
    <location>
        <begin position="272"/>
        <end position="331"/>
    </location>
</feature>
<feature type="region of interest" description="Disordered" evidence="9">
    <location>
        <begin position="85"/>
        <end position="105"/>
    </location>
</feature>
<dbReference type="PANTHER" id="PTHR24343">
    <property type="entry name" value="SERINE/THREONINE KINASE"/>
    <property type="match status" value="1"/>
</dbReference>
<dbReference type="InterPro" id="IPR008271">
    <property type="entry name" value="Ser/Thr_kinase_AS"/>
</dbReference>
<evidence type="ECO:0000256" key="1">
    <source>
        <dbReference type="ARBA" id="ARBA00012513"/>
    </source>
</evidence>
<comment type="catalytic activity">
    <reaction evidence="7">
        <text>L-threonyl-[protein] + ATP = O-phospho-L-threonyl-[protein] + ADP + H(+)</text>
        <dbReference type="Rhea" id="RHEA:46608"/>
        <dbReference type="Rhea" id="RHEA-COMP:11060"/>
        <dbReference type="Rhea" id="RHEA-COMP:11605"/>
        <dbReference type="ChEBI" id="CHEBI:15378"/>
        <dbReference type="ChEBI" id="CHEBI:30013"/>
        <dbReference type="ChEBI" id="CHEBI:30616"/>
        <dbReference type="ChEBI" id="CHEBI:61977"/>
        <dbReference type="ChEBI" id="CHEBI:456216"/>
        <dbReference type="EC" id="2.7.11.1"/>
    </reaction>
</comment>
<dbReference type="SMART" id="SM00220">
    <property type="entry name" value="S_TKc"/>
    <property type="match status" value="1"/>
</dbReference>
<name>A0A1E4SU12_9ASCO</name>
<evidence type="ECO:0000256" key="6">
    <source>
        <dbReference type="ARBA" id="ARBA00022840"/>
    </source>
</evidence>
<dbReference type="STRING" id="983967.A0A1E4SU12"/>
<dbReference type="OrthoDB" id="4062651at2759"/>
<sequence>MQKYNYLSSQSTLNDNDIPPDYKIPSLIDVPYFDLRLLCSIDNEEQVPLINFVEIVRQSDAESETSTVDSNMISIKRRHEYNNGRRRYYGNTPKNEEKEEEDDDDGTLFDVVKSWESNGTSIPLSEKLPLIKKYILNICEGLNYMHGMGLFHGDIKLENCLVDIENNHKILLCDFGMANFYKIDLDSTVKFSSLSRRVLEEKPIETEVSSEITTKMVPPSISLNEPTFSQSSLSKFNVSGGSSNSSPIFAKQYRSYSLNNYSAGAGFIGGSNNRRQYNRSSSNGSPFSSRAPSYQSLTQSPIQSSYVTAPNQQQQLQQQQQQQQQRHTQQD</sequence>
<proteinExistence type="predicted"/>
<evidence type="ECO:0000256" key="5">
    <source>
        <dbReference type="ARBA" id="ARBA00022777"/>
    </source>
</evidence>
<dbReference type="PROSITE" id="PS00108">
    <property type="entry name" value="PROTEIN_KINASE_ST"/>
    <property type="match status" value="1"/>
</dbReference>
<evidence type="ECO:0000256" key="3">
    <source>
        <dbReference type="ARBA" id="ARBA00022679"/>
    </source>
</evidence>
<gene>
    <name evidence="11" type="ORF">CANARDRAFT_9966</name>
</gene>
<evidence type="ECO:0000259" key="10">
    <source>
        <dbReference type="PROSITE" id="PS50011"/>
    </source>
</evidence>
<dbReference type="InterPro" id="IPR000719">
    <property type="entry name" value="Prot_kinase_dom"/>
</dbReference>
<dbReference type="GO" id="GO:0004674">
    <property type="term" value="F:protein serine/threonine kinase activity"/>
    <property type="evidence" value="ECO:0007669"/>
    <property type="project" value="UniProtKB-KW"/>
</dbReference>
<feature type="compositionally biased region" description="Polar residues" evidence="9">
    <location>
        <begin position="294"/>
        <end position="311"/>
    </location>
</feature>
<keyword evidence="3" id="KW-0808">Transferase</keyword>
<dbReference type="GO" id="GO:0005524">
    <property type="term" value="F:ATP binding"/>
    <property type="evidence" value="ECO:0007669"/>
    <property type="project" value="UniProtKB-KW"/>
</dbReference>
<dbReference type="Pfam" id="PF00069">
    <property type="entry name" value="Pkinase"/>
    <property type="match status" value="1"/>
</dbReference>
<dbReference type="Proteomes" id="UP000094801">
    <property type="component" value="Unassembled WGS sequence"/>
</dbReference>
<keyword evidence="12" id="KW-1185">Reference proteome</keyword>
<evidence type="ECO:0000256" key="9">
    <source>
        <dbReference type="SAM" id="MobiDB-lite"/>
    </source>
</evidence>
<evidence type="ECO:0000313" key="11">
    <source>
        <dbReference type="EMBL" id="ODV82994.1"/>
    </source>
</evidence>
<dbReference type="PROSITE" id="PS50011">
    <property type="entry name" value="PROTEIN_KINASE_DOM"/>
    <property type="match status" value="1"/>
</dbReference>
<keyword evidence="4" id="KW-0547">Nucleotide-binding</keyword>
<keyword evidence="5" id="KW-0418">Kinase</keyword>
<dbReference type="SUPFAM" id="SSF56112">
    <property type="entry name" value="Protein kinase-like (PK-like)"/>
    <property type="match status" value="1"/>
</dbReference>
<accession>A0A1E4SU12</accession>
<dbReference type="GO" id="GO:0005938">
    <property type="term" value="C:cell cortex"/>
    <property type="evidence" value="ECO:0007669"/>
    <property type="project" value="TreeGrafter"/>
</dbReference>
<comment type="catalytic activity">
    <reaction evidence="8">
        <text>L-seryl-[protein] + ATP = O-phospho-L-seryl-[protein] + ADP + H(+)</text>
        <dbReference type="Rhea" id="RHEA:17989"/>
        <dbReference type="Rhea" id="RHEA-COMP:9863"/>
        <dbReference type="Rhea" id="RHEA-COMP:11604"/>
        <dbReference type="ChEBI" id="CHEBI:15378"/>
        <dbReference type="ChEBI" id="CHEBI:29999"/>
        <dbReference type="ChEBI" id="CHEBI:30616"/>
        <dbReference type="ChEBI" id="CHEBI:83421"/>
        <dbReference type="ChEBI" id="CHEBI:456216"/>
        <dbReference type="EC" id="2.7.11.1"/>
    </reaction>
</comment>
<keyword evidence="6" id="KW-0067">ATP-binding</keyword>
<evidence type="ECO:0000256" key="7">
    <source>
        <dbReference type="ARBA" id="ARBA00047899"/>
    </source>
</evidence>
<feature type="compositionally biased region" description="Low complexity" evidence="9">
    <location>
        <begin position="272"/>
        <end position="293"/>
    </location>
</feature>
<dbReference type="EC" id="2.7.11.1" evidence="1"/>
<evidence type="ECO:0000256" key="2">
    <source>
        <dbReference type="ARBA" id="ARBA00022527"/>
    </source>
</evidence>
<evidence type="ECO:0000256" key="8">
    <source>
        <dbReference type="ARBA" id="ARBA00048679"/>
    </source>
</evidence>
<reference evidence="12" key="1">
    <citation type="submission" date="2016-04" db="EMBL/GenBank/DDBJ databases">
        <title>Comparative genomics of biotechnologically important yeasts.</title>
        <authorList>
            <consortium name="DOE Joint Genome Institute"/>
            <person name="Riley R."/>
            <person name="Haridas S."/>
            <person name="Wolfe K.H."/>
            <person name="Lopes M.R."/>
            <person name="Hittinger C.T."/>
            <person name="Goker M."/>
            <person name="Salamov A."/>
            <person name="Wisecaver J."/>
            <person name="Long T.M."/>
            <person name="Aerts A.L."/>
            <person name="Barry K."/>
            <person name="Choi C."/>
            <person name="Clum A."/>
            <person name="Coughlan A.Y."/>
            <person name="Deshpande S."/>
            <person name="Douglass A.P."/>
            <person name="Hanson S.J."/>
            <person name="Klenk H.-P."/>
            <person name="Labutti K."/>
            <person name="Lapidus A."/>
            <person name="Lindquist E."/>
            <person name="Lipzen A."/>
            <person name="Meier-Kolthoff J.P."/>
            <person name="Ohm R.A."/>
            <person name="Otillar R.P."/>
            <person name="Pangilinan J."/>
            <person name="Peng Y."/>
            <person name="Rokas A."/>
            <person name="Rosa C.A."/>
            <person name="Scheuner C."/>
            <person name="Sibirny A.A."/>
            <person name="Slot J.C."/>
            <person name="Stielow J.B."/>
            <person name="Sun H."/>
            <person name="Kurtzman C.P."/>
            <person name="Blackwell M."/>
            <person name="Grigoriev I.V."/>
            <person name="Jeffries T.W."/>
        </authorList>
    </citation>
    <scope>NUCLEOTIDE SEQUENCE [LARGE SCALE GENOMIC DNA]</scope>
    <source>
        <strain evidence="12">NRRL YB-2248</strain>
    </source>
</reference>
<dbReference type="PANTHER" id="PTHR24343:SF416">
    <property type="entry name" value="KINASE, PUTATIVE (AFU_ORTHOLOGUE AFUA_1G11930)-RELATED"/>
    <property type="match status" value="1"/>
</dbReference>
<dbReference type="Gene3D" id="1.10.510.10">
    <property type="entry name" value="Transferase(Phosphotransferase) domain 1"/>
    <property type="match status" value="1"/>
</dbReference>
<keyword evidence="2" id="KW-0723">Serine/threonine-protein kinase</keyword>